<dbReference type="HOGENOM" id="CLU_008865_0_0_1"/>
<dbReference type="InterPro" id="IPR038900">
    <property type="entry name" value="TMC"/>
</dbReference>
<organism evidence="10 11">
    <name type="scientific">Tetraodon nigroviridis</name>
    <name type="common">Spotted green pufferfish</name>
    <name type="synonym">Chelonodon nigroviridis</name>
    <dbReference type="NCBI Taxonomy" id="99883"/>
    <lineage>
        <taxon>Eukaryota</taxon>
        <taxon>Metazoa</taxon>
        <taxon>Chordata</taxon>
        <taxon>Craniata</taxon>
        <taxon>Vertebrata</taxon>
        <taxon>Euteleostomi</taxon>
        <taxon>Actinopterygii</taxon>
        <taxon>Neopterygii</taxon>
        <taxon>Teleostei</taxon>
        <taxon>Neoteleostei</taxon>
        <taxon>Acanthomorphata</taxon>
        <taxon>Eupercaria</taxon>
        <taxon>Tetraodontiformes</taxon>
        <taxon>Tetradontoidea</taxon>
        <taxon>Tetraodontidae</taxon>
        <taxon>Tetraodon</taxon>
    </lineage>
</organism>
<evidence type="ECO:0000256" key="3">
    <source>
        <dbReference type="ARBA" id="ARBA00022692"/>
    </source>
</evidence>
<dbReference type="PANTHER" id="PTHR23302:SF35">
    <property type="entry name" value="TRANSMEMBRANE CHANNEL-LIKE PROTEIN 3"/>
    <property type="match status" value="1"/>
</dbReference>
<feature type="transmembrane region" description="Helical" evidence="6">
    <location>
        <begin position="242"/>
        <end position="262"/>
    </location>
</feature>
<evidence type="ECO:0000256" key="7">
    <source>
        <dbReference type="SAM" id="MobiDB-lite"/>
    </source>
</evidence>
<feature type="region of interest" description="Disordered" evidence="7">
    <location>
        <begin position="643"/>
        <end position="678"/>
    </location>
</feature>
<feature type="transmembrane region" description="Helical" evidence="6">
    <location>
        <begin position="358"/>
        <end position="376"/>
    </location>
</feature>
<accession>H3CMK1</accession>
<dbReference type="GO" id="GO:0008381">
    <property type="term" value="F:mechanosensitive monoatomic ion channel activity"/>
    <property type="evidence" value="ECO:0007669"/>
    <property type="project" value="TreeGrafter"/>
</dbReference>
<evidence type="ECO:0000313" key="10">
    <source>
        <dbReference type="Ensembl" id="ENSTNIP00000009482.1"/>
    </source>
</evidence>
<feature type="region of interest" description="Disordered" evidence="7">
    <location>
        <begin position="704"/>
        <end position="739"/>
    </location>
</feature>
<feature type="region of interest" description="Disordered" evidence="7">
    <location>
        <begin position="892"/>
        <end position="968"/>
    </location>
</feature>
<feature type="transmembrane region" description="Helical" evidence="6">
    <location>
        <begin position="209"/>
        <end position="230"/>
    </location>
</feature>
<evidence type="ECO:0000256" key="2">
    <source>
        <dbReference type="ARBA" id="ARBA00006510"/>
    </source>
</evidence>
<feature type="region of interest" description="Disordered" evidence="7">
    <location>
        <begin position="854"/>
        <end position="873"/>
    </location>
</feature>
<feature type="transmembrane region" description="Helical" evidence="6">
    <location>
        <begin position="73"/>
        <end position="93"/>
    </location>
</feature>
<dbReference type="AlphaFoldDB" id="H3CMK1"/>
<reference evidence="10" key="2">
    <citation type="submission" date="2025-08" db="UniProtKB">
        <authorList>
            <consortium name="Ensembl"/>
        </authorList>
    </citation>
    <scope>IDENTIFICATION</scope>
</reference>
<feature type="transmembrane region" description="Helical" evidence="6">
    <location>
        <begin position="416"/>
        <end position="434"/>
    </location>
</feature>
<feature type="transmembrane region" description="Helical" evidence="6">
    <location>
        <begin position="42"/>
        <end position="61"/>
    </location>
</feature>
<comment type="subcellular location">
    <subcellularLocation>
        <location evidence="1 6">Membrane</location>
        <topology evidence="1 6">Multi-pass membrane protein</topology>
    </subcellularLocation>
</comment>
<feature type="compositionally biased region" description="Basic residues" evidence="7">
    <location>
        <begin position="892"/>
        <end position="901"/>
    </location>
</feature>
<evidence type="ECO:0000256" key="4">
    <source>
        <dbReference type="ARBA" id="ARBA00022989"/>
    </source>
</evidence>
<feature type="signal peptide" evidence="8">
    <location>
        <begin position="1"/>
        <end position="17"/>
    </location>
</feature>
<evidence type="ECO:0000256" key="6">
    <source>
        <dbReference type="RuleBase" id="RU310713"/>
    </source>
</evidence>
<evidence type="ECO:0000256" key="5">
    <source>
        <dbReference type="ARBA" id="ARBA00023136"/>
    </source>
</evidence>
<evidence type="ECO:0000313" key="11">
    <source>
        <dbReference type="Proteomes" id="UP000007303"/>
    </source>
</evidence>
<evidence type="ECO:0000256" key="1">
    <source>
        <dbReference type="ARBA" id="ARBA00004141"/>
    </source>
</evidence>
<sequence>LMVVVTLLCMCVFQLLAGAPFGTTRSKTIPKEQLASAQDLDTIWSLGGYLQYSVLFYGYYGRVRKIGSAGYRLPLAYFLVGMAVFAYSFIFLLRKMAKNSRLNLASTSDENFTFCWRVFCAWDYLIGNPEAAESKAAAIVNNIREAIVEEQEKKKDTSLAVLISLRILANILVLLFLAGSIYIIYFVVERSQRLEQEKPELTLWEKNEVSVVVSLITMIAPSAFELVAQLEMYHPRTSLRFQLARVLVLYLGNLYSLIIALLDKVNSMSSTLQAAPANLSDSSSLLATVSQQELNGTHTTVADIPEQHNATTVTIATVLDHINSRGSSSNQSALFEKNTLSQQDQCWETYVGQEMLKLSIIDMIFTVASILLIDFIRGLVVRYLSDCCCWDLESKFPEYGEFKIAENVLHLIYNQGMIWMGAFFSPCLPAFNVLKLIGLMYLRSWAVLTCNVPHQQVFRASRSNNFYLAMLLFMLFLCMLPTIFAIVRYRPSQHCGPFSGQEKIYDIISETVANDFPLWFSTVMSYITSPIVALPALLLLFMLIYYLQAIARSLKFTNNQLRMQLQTERTEDKKKVFQIAAAAADRNVNDPEGELTGGEASIHTVSPKRYSSVKNIQPPTRRGNSIHTITQSAAAAELRDREHVAGSVRSPTQRLKHIPNGTDPITDRTTSEPSPNLLDCTPTVPAIDENRNPGRLAGACKSKSYHHMASNPPTRGSDSIHSEPTCRRTVRSLHPANAPRLTAAPRNRVRRSHHTRYLIVNEHVPREKPLRSATRIPRHYLIAEPPEILELYPHNGECFAPQNAKCQQRSHGPHISHLTQDWDEEHLKGRRRRQDHCFHADCQSHFYIGERIQNLGPTDKGKHNIPRRYGKAKEEDGVEEMLYLVRQSPVRSKHLKKTKIRAKQETQTESDSASLGSSSDQQNSSPDQYIQVIHNRPDAYPSKMPQKGSKTSFQLNRTESHDLVCSNV</sequence>
<keyword evidence="11" id="KW-1185">Reference proteome</keyword>
<dbReference type="PANTHER" id="PTHR23302">
    <property type="entry name" value="TRANSMEMBRANE CHANNEL-RELATED"/>
    <property type="match status" value="1"/>
</dbReference>
<protein>
    <recommendedName>
        <fullName evidence="6">Transmembrane channel-like protein</fullName>
    </recommendedName>
</protein>
<keyword evidence="3 6" id="KW-0812">Transmembrane</keyword>
<feature type="compositionally biased region" description="Polar residues" evidence="7">
    <location>
        <begin position="948"/>
        <end position="957"/>
    </location>
</feature>
<dbReference type="STRING" id="99883.ENSTNIP00000009482"/>
<feature type="transmembrane region" description="Helical" evidence="6">
    <location>
        <begin position="523"/>
        <end position="547"/>
    </location>
</feature>
<dbReference type="InterPro" id="IPR012496">
    <property type="entry name" value="TMC_dom"/>
</dbReference>
<feature type="chain" id="PRO_5003581399" description="Transmembrane channel-like protein" evidence="8">
    <location>
        <begin position="18"/>
        <end position="968"/>
    </location>
</feature>
<dbReference type="Pfam" id="PF07810">
    <property type="entry name" value="TMC"/>
    <property type="match status" value="1"/>
</dbReference>
<name>H3CMK1_TETNG</name>
<keyword evidence="4 6" id="KW-1133">Transmembrane helix</keyword>
<feature type="transmembrane region" description="Helical" evidence="6">
    <location>
        <begin position="167"/>
        <end position="188"/>
    </location>
</feature>
<dbReference type="InParanoid" id="H3CMK1"/>
<evidence type="ECO:0000259" key="9">
    <source>
        <dbReference type="Pfam" id="PF07810"/>
    </source>
</evidence>
<dbReference type="Ensembl" id="ENSTNIT00000009656.1">
    <property type="protein sequence ID" value="ENSTNIP00000009482.1"/>
    <property type="gene ID" value="ENSTNIG00000006700.1"/>
</dbReference>
<proteinExistence type="inferred from homology"/>
<reference evidence="10" key="3">
    <citation type="submission" date="2025-09" db="UniProtKB">
        <authorList>
            <consortium name="Ensembl"/>
        </authorList>
    </citation>
    <scope>IDENTIFICATION</scope>
</reference>
<dbReference type="OMA" id="KADWEDM"/>
<keyword evidence="8" id="KW-0732">Signal</keyword>
<dbReference type="GeneTree" id="ENSGT01050000244942"/>
<keyword evidence="5 6" id="KW-0472">Membrane</keyword>
<comment type="similarity">
    <text evidence="2 6">Belongs to the TMC family.</text>
</comment>
<evidence type="ECO:0000256" key="8">
    <source>
        <dbReference type="SAM" id="SignalP"/>
    </source>
</evidence>
<reference evidence="11" key="1">
    <citation type="journal article" date="2004" name="Nature">
        <title>Genome duplication in the teleost fish Tetraodon nigroviridis reveals the early vertebrate proto-karyotype.</title>
        <authorList>
            <person name="Jaillon O."/>
            <person name="Aury J.-M."/>
            <person name="Brunet F."/>
            <person name="Petit J.-L."/>
            <person name="Stange-Thomann N."/>
            <person name="Mauceli E."/>
            <person name="Bouneau L."/>
            <person name="Fischer C."/>
            <person name="Ozouf-Costaz C."/>
            <person name="Bernot A."/>
            <person name="Nicaud S."/>
            <person name="Jaffe D."/>
            <person name="Fisher S."/>
            <person name="Lutfalla G."/>
            <person name="Dossat C."/>
            <person name="Segurens B."/>
            <person name="Dasilva C."/>
            <person name="Salanoubat M."/>
            <person name="Levy M."/>
            <person name="Boudet N."/>
            <person name="Castellano S."/>
            <person name="Anthouard V."/>
            <person name="Jubin C."/>
            <person name="Castelli V."/>
            <person name="Katinka M."/>
            <person name="Vacherie B."/>
            <person name="Biemont C."/>
            <person name="Skalli Z."/>
            <person name="Cattolico L."/>
            <person name="Poulain J."/>
            <person name="De Berardinis V."/>
            <person name="Cruaud C."/>
            <person name="Duprat S."/>
            <person name="Brottier P."/>
            <person name="Coutanceau J.-P."/>
            <person name="Gouzy J."/>
            <person name="Parra G."/>
            <person name="Lardier G."/>
            <person name="Chapple C."/>
            <person name="McKernan K.J."/>
            <person name="McEwan P."/>
            <person name="Bosak S."/>
            <person name="Kellis M."/>
            <person name="Volff J.-N."/>
            <person name="Guigo R."/>
            <person name="Zody M.C."/>
            <person name="Mesirov J."/>
            <person name="Lindblad-Toh K."/>
            <person name="Birren B."/>
            <person name="Nusbaum C."/>
            <person name="Kahn D."/>
            <person name="Robinson-Rechavi M."/>
            <person name="Laudet V."/>
            <person name="Schachter V."/>
            <person name="Quetier F."/>
            <person name="Saurin W."/>
            <person name="Scarpelli C."/>
            <person name="Wincker P."/>
            <person name="Lander E.S."/>
            <person name="Weissenbach J."/>
            <person name="Roest Crollius H."/>
        </authorList>
    </citation>
    <scope>NUCLEOTIDE SEQUENCE [LARGE SCALE GENOMIC DNA]</scope>
</reference>
<feature type="domain" description="TMC" evidence="9">
    <location>
        <begin position="346"/>
        <end position="461"/>
    </location>
</feature>
<feature type="transmembrane region" description="Helical" evidence="6">
    <location>
        <begin position="466"/>
        <end position="487"/>
    </location>
</feature>
<feature type="compositionally biased region" description="Low complexity" evidence="7">
    <location>
        <begin position="910"/>
        <end position="928"/>
    </location>
</feature>
<dbReference type="GO" id="GO:0005886">
    <property type="term" value="C:plasma membrane"/>
    <property type="evidence" value="ECO:0007669"/>
    <property type="project" value="InterPro"/>
</dbReference>
<dbReference type="Proteomes" id="UP000007303">
    <property type="component" value="Unassembled WGS sequence"/>
</dbReference>